<organism evidence="3 4">
    <name type="scientific">Pristionchus entomophagus</name>
    <dbReference type="NCBI Taxonomy" id="358040"/>
    <lineage>
        <taxon>Eukaryota</taxon>
        <taxon>Metazoa</taxon>
        <taxon>Ecdysozoa</taxon>
        <taxon>Nematoda</taxon>
        <taxon>Chromadorea</taxon>
        <taxon>Rhabditida</taxon>
        <taxon>Rhabditina</taxon>
        <taxon>Diplogasteromorpha</taxon>
        <taxon>Diplogasteroidea</taxon>
        <taxon>Neodiplogasteridae</taxon>
        <taxon>Pristionchus</taxon>
    </lineage>
</organism>
<name>A0AAV5UA42_9BILA</name>
<dbReference type="EMBL" id="BTSX01000006">
    <property type="protein sequence ID" value="GMT03755.1"/>
    <property type="molecule type" value="Genomic_DNA"/>
</dbReference>
<keyword evidence="4" id="KW-1185">Reference proteome</keyword>
<dbReference type="GO" id="GO:0008270">
    <property type="term" value="F:zinc ion binding"/>
    <property type="evidence" value="ECO:0007669"/>
    <property type="project" value="UniProtKB-KW"/>
</dbReference>
<dbReference type="InterPro" id="IPR013087">
    <property type="entry name" value="Znf_C2H2_type"/>
</dbReference>
<sequence>CTSQQRMSVIESYKTMFTDHSKIDRIGHVMARTFDLIGAIVRDGVESETVSDLIELLAQDRSFVMKRDINSNDPPRQFVFGISESFGLMINAIVEKRSKIQNIAEQNAINSRRSTNHNASLTVSLPHNFTVPIADHPQLDDFIVKEEDDIGMFDGHIGGDIIADNFAPVPGNSQHMDNIELKEEESPSGPPFNCIFCPRVFDTEKSLVGHTTRMHNKKTYLQKSLKRKFPCTICSFTFSSRSSLDIHMCLHTANALTSARMVIARMDSPTLLSSRIIYVLSIIFSRSCVKSVERPSTGGCN</sequence>
<keyword evidence="1" id="KW-0862">Zinc</keyword>
<proteinExistence type="predicted"/>
<gene>
    <name evidence="3" type="ORF">PENTCL1PPCAC_25929</name>
</gene>
<feature type="non-terminal residue" evidence="3">
    <location>
        <position position="1"/>
    </location>
</feature>
<protein>
    <recommendedName>
        <fullName evidence="2">C2H2-type domain-containing protein</fullName>
    </recommendedName>
</protein>
<evidence type="ECO:0000259" key="2">
    <source>
        <dbReference type="PROSITE" id="PS50157"/>
    </source>
</evidence>
<dbReference type="PROSITE" id="PS50157">
    <property type="entry name" value="ZINC_FINGER_C2H2_2"/>
    <property type="match status" value="2"/>
</dbReference>
<dbReference type="PROSITE" id="PS00028">
    <property type="entry name" value="ZINC_FINGER_C2H2_1"/>
    <property type="match status" value="2"/>
</dbReference>
<dbReference type="Proteomes" id="UP001432027">
    <property type="component" value="Unassembled WGS sequence"/>
</dbReference>
<comment type="caution">
    <text evidence="3">The sequence shown here is derived from an EMBL/GenBank/DDBJ whole genome shotgun (WGS) entry which is preliminary data.</text>
</comment>
<keyword evidence="1" id="KW-0863">Zinc-finger</keyword>
<dbReference type="AlphaFoldDB" id="A0AAV5UA42"/>
<feature type="domain" description="C2H2-type" evidence="2">
    <location>
        <begin position="229"/>
        <end position="256"/>
    </location>
</feature>
<evidence type="ECO:0000256" key="1">
    <source>
        <dbReference type="PROSITE-ProRule" id="PRU00042"/>
    </source>
</evidence>
<dbReference type="Gene3D" id="3.30.160.60">
    <property type="entry name" value="Classic Zinc Finger"/>
    <property type="match status" value="1"/>
</dbReference>
<reference evidence="3" key="1">
    <citation type="submission" date="2023-10" db="EMBL/GenBank/DDBJ databases">
        <title>Genome assembly of Pristionchus species.</title>
        <authorList>
            <person name="Yoshida K."/>
            <person name="Sommer R.J."/>
        </authorList>
    </citation>
    <scope>NUCLEOTIDE SEQUENCE</scope>
    <source>
        <strain evidence="3">RS0144</strain>
    </source>
</reference>
<dbReference type="InterPro" id="IPR036236">
    <property type="entry name" value="Znf_C2H2_sf"/>
</dbReference>
<evidence type="ECO:0000313" key="4">
    <source>
        <dbReference type="Proteomes" id="UP001432027"/>
    </source>
</evidence>
<dbReference type="SMART" id="SM00355">
    <property type="entry name" value="ZnF_C2H2"/>
    <property type="match status" value="2"/>
</dbReference>
<accession>A0AAV5UA42</accession>
<keyword evidence="1" id="KW-0479">Metal-binding</keyword>
<evidence type="ECO:0000313" key="3">
    <source>
        <dbReference type="EMBL" id="GMT03755.1"/>
    </source>
</evidence>
<dbReference type="SUPFAM" id="SSF57667">
    <property type="entry name" value="beta-beta-alpha zinc fingers"/>
    <property type="match status" value="1"/>
</dbReference>
<feature type="domain" description="C2H2-type" evidence="2">
    <location>
        <begin position="192"/>
        <end position="220"/>
    </location>
</feature>